<reference evidence="3" key="1">
    <citation type="submission" date="2022-11" db="UniProtKB">
        <authorList>
            <consortium name="WormBaseParasite"/>
        </authorList>
    </citation>
    <scope>IDENTIFICATION</scope>
</reference>
<evidence type="ECO:0000313" key="2">
    <source>
        <dbReference type="Proteomes" id="UP000887564"/>
    </source>
</evidence>
<dbReference type="AlphaFoldDB" id="A0A914S6V9"/>
<protein>
    <submittedName>
        <fullName evidence="3">N-acetyltransferase domain-containing protein</fullName>
    </submittedName>
</protein>
<sequence length="52" mass="6051">MEDLYVRPEYRQQGIGQRLWVQVAKVRFKAFVNNETSVADKFPNIKCYTGGV</sequence>
<evidence type="ECO:0000259" key="1">
    <source>
        <dbReference type="Pfam" id="PF00583"/>
    </source>
</evidence>
<accession>A0A914S6V9</accession>
<dbReference type="Pfam" id="PF00583">
    <property type="entry name" value="Acetyltransf_1"/>
    <property type="match status" value="1"/>
</dbReference>
<dbReference type="WBParaSite" id="PEQ_0001292401-mRNA-1">
    <property type="protein sequence ID" value="PEQ_0001292401-mRNA-1"/>
    <property type="gene ID" value="PEQ_0001292401"/>
</dbReference>
<dbReference type="GO" id="GO:0016747">
    <property type="term" value="F:acyltransferase activity, transferring groups other than amino-acyl groups"/>
    <property type="evidence" value="ECO:0007669"/>
    <property type="project" value="InterPro"/>
</dbReference>
<dbReference type="InterPro" id="IPR000182">
    <property type="entry name" value="GNAT_dom"/>
</dbReference>
<evidence type="ECO:0000313" key="3">
    <source>
        <dbReference type="WBParaSite" id="PEQ_0001292401-mRNA-1"/>
    </source>
</evidence>
<dbReference type="Gene3D" id="3.40.630.30">
    <property type="match status" value="1"/>
</dbReference>
<organism evidence="2 3">
    <name type="scientific">Parascaris equorum</name>
    <name type="common">Equine roundworm</name>
    <dbReference type="NCBI Taxonomy" id="6256"/>
    <lineage>
        <taxon>Eukaryota</taxon>
        <taxon>Metazoa</taxon>
        <taxon>Ecdysozoa</taxon>
        <taxon>Nematoda</taxon>
        <taxon>Chromadorea</taxon>
        <taxon>Rhabditida</taxon>
        <taxon>Spirurina</taxon>
        <taxon>Ascaridomorpha</taxon>
        <taxon>Ascaridoidea</taxon>
        <taxon>Ascarididae</taxon>
        <taxon>Parascaris</taxon>
    </lineage>
</organism>
<dbReference type="CDD" id="cd04301">
    <property type="entry name" value="NAT_SF"/>
    <property type="match status" value="1"/>
</dbReference>
<dbReference type="Proteomes" id="UP000887564">
    <property type="component" value="Unplaced"/>
</dbReference>
<feature type="domain" description="N-acetyltransferase" evidence="1">
    <location>
        <begin position="2"/>
        <end position="29"/>
    </location>
</feature>
<dbReference type="SUPFAM" id="SSF55729">
    <property type="entry name" value="Acyl-CoA N-acyltransferases (Nat)"/>
    <property type="match status" value="1"/>
</dbReference>
<proteinExistence type="predicted"/>
<name>A0A914S6V9_PAREQ</name>
<keyword evidence="2" id="KW-1185">Reference proteome</keyword>
<dbReference type="InterPro" id="IPR016181">
    <property type="entry name" value="Acyl_CoA_acyltransferase"/>
</dbReference>